<keyword evidence="4" id="KW-1185">Reference proteome</keyword>
<gene>
    <name evidence="3" type="ORF">RBR11_10000</name>
</gene>
<organism evidence="3 4">
    <name type="scientific">Microbacterium capsulatum</name>
    <dbReference type="NCBI Taxonomy" id="3041921"/>
    <lineage>
        <taxon>Bacteria</taxon>
        <taxon>Bacillati</taxon>
        <taxon>Actinomycetota</taxon>
        <taxon>Actinomycetes</taxon>
        <taxon>Micrococcales</taxon>
        <taxon>Microbacteriaceae</taxon>
        <taxon>Microbacterium</taxon>
    </lineage>
</organism>
<name>A0ABU0XGJ4_9MICO</name>
<evidence type="ECO:0000256" key="2">
    <source>
        <dbReference type="SAM" id="Phobius"/>
    </source>
</evidence>
<evidence type="ECO:0000256" key="1">
    <source>
        <dbReference type="SAM" id="MobiDB-lite"/>
    </source>
</evidence>
<sequence>MSNRAKFAIVFVVVNMHMLRNVSFSGYITVYALIAFFLLAELIVRPRPKRRRPSWGPIVLWIWISALGFVVSLATISVAGAATGLSRFLFAVPIIFALYLFTETFEDLTAHVKTFVVFFALASMTLPLQLVTGPIGWFATATDRGGMDRYSSLVGSLTSIGVVVGCYLLLTQGFPGRSRAFWMLLIAGSAAISLSKAAIANVAIAFAIILLINRKSFSRLVLGLGAVAVIGLCLYSYVPIVQERVDVVLVSFGIQNSSVVNYDVTAEQSLIDRLVELPRANVAVLDTFHSPLVYLFGAGFGMGNTALVPEPDVLAPMAHNQYVELYSVFGWAGAVGLVLVLLVVLIRIARIHHRVRMDVTRAILWAYVILLVNAVTANGAFYQPAGASVLYLAFFLAVAPPYPQGRDGSSAIFETGPEQAMQPPPHERYRRVG</sequence>
<feature type="transmembrane region" description="Helical" evidence="2">
    <location>
        <begin position="328"/>
        <end position="346"/>
    </location>
</feature>
<evidence type="ECO:0000313" key="4">
    <source>
        <dbReference type="Proteomes" id="UP001230289"/>
    </source>
</evidence>
<accession>A0ABU0XGJ4</accession>
<dbReference type="Proteomes" id="UP001230289">
    <property type="component" value="Unassembled WGS sequence"/>
</dbReference>
<feature type="transmembrane region" description="Helical" evidence="2">
    <location>
        <begin position="85"/>
        <end position="102"/>
    </location>
</feature>
<evidence type="ECO:0000313" key="3">
    <source>
        <dbReference type="EMBL" id="MDQ4214246.1"/>
    </source>
</evidence>
<dbReference type="EMBL" id="JAVFCB010000005">
    <property type="protein sequence ID" value="MDQ4214246.1"/>
    <property type="molecule type" value="Genomic_DNA"/>
</dbReference>
<keyword evidence="2" id="KW-0472">Membrane</keyword>
<feature type="transmembrane region" description="Helical" evidence="2">
    <location>
        <begin position="217"/>
        <end position="238"/>
    </location>
</feature>
<feature type="transmembrane region" description="Helical" evidence="2">
    <location>
        <begin position="182"/>
        <end position="211"/>
    </location>
</feature>
<evidence type="ECO:0008006" key="5">
    <source>
        <dbReference type="Google" id="ProtNLM"/>
    </source>
</evidence>
<comment type="caution">
    <text evidence="3">The sequence shown here is derived from an EMBL/GenBank/DDBJ whole genome shotgun (WGS) entry which is preliminary data.</text>
</comment>
<reference evidence="3 4" key="1">
    <citation type="submission" date="2023-08" db="EMBL/GenBank/DDBJ databases">
        <title>Microbacterium sp. nov., isolated from a waste landfill.</title>
        <authorList>
            <person name="Wen W."/>
        </authorList>
    </citation>
    <scope>NUCLEOTIDE SEQUENCE [LARGE SCALE GENOMIC DNA]</scope>
    <source>
        <strain evidence="3 4">ASV81</strain>
    </source>
</reference>
<dbReference type="RefSeq" id="WP_308489184.1">
    <property type="nucleotide sequence ID" value="NZ_JAVFCB010000005.1"/>
</dbReference>
<feature type="transmembrane region" description="Helical" evidence="2">
    <location>
        <begin position="24"/>
        <end position="44"/>
    </location>
</feature>
<feature type="transmembrane region" description="Helical" evidence="2">
    <location>
        <begin position="114"/>
        <end position="138"/>
    </location>
</feature>
<feature type="region of interest" description="Disordered" evidence="1">
    <location>
        <begin position="413"/>
        <end position="433"/>
    </location>
</feature>
<feature type="transmembrane region" description="Helical" evidence="2">
    <location>
        <begin position="150"/>
        <end position="170"/>
    </location>
</feature>
<keyword evidence="2" id="KW-1133">Transmembrane helix</keyword>
<protein>
    <recommendedName>
        <fullName evidence="5">O-antigen ligase domain-containing protein</fullName>
    </recommendedName>
</protein>
<feature type="transmembrane region" description="Helical" evidence="2">
    <location>
        <begin position="358"/>
        <end position="375"/>
    </location>
</feature>
<keyword evidence="2" id="KW-0812">Transmembrane</keyword>
<proteinExistence type="predicted"/>
<feature type="transmembrane region" description="Helical" evidence="2">
    <location>
        <begin position="56"/>
        <end position="79"/>
    </location>
</feature>